<dbReference type="Proteomes" id="UP000094147">
    <property type="component" value="Chromosome"/>
</dbReference>
<gene>
    <name evidence="1" type="ORF">KS2013_201</name>
</gene>
<dbReference type="STRING" id="1144748.KS2013_201"/>
<accession>A0A1B3B811</accession>
<dbReference type="KEGG" id="ksd:KS2013_201"/>
<dbReference type="InterPro" id="IPR029058">
    <property type="entry name" value="AB_hydrolase_fold"/>
</dbReference>
<dbReference type="AlphaFoldDB" id="A0A1B3B811"/>
<sequence>MKQPKLVMIPGLNGNDLLCREFLDSLPMDVKFIPLPEDCPQDHESIAESVTPLLPQEPFILLLESFAGSIGPNLLKNNDIPLQGLIFFVSLLATPSKPLLALSQLVSAKTILKLPFIDRTLSRTFLNNDANPEQVQHVKQVIHDIPDDILKQRTKALAELKSFPRQPDIPVAYVEASNDRVLNQRALDSIEEVFPQAEKYPMQGSHFLLYTKPQESAQVVTTIYERMIEQLKK</sequence>
<evidence type="ECO:0008006" key="3">
    <source>
        <dbReference type="Google" id="ProtNLM"/>
    </source>
</evidence>
<dbReference type="EMBL" id="CP012418">
    <property type="protein sequence ID" value="AOE48929.1"/>
    <property type="molecule type" value="Genomic_DNA"/>
</dbReference>
<reference evidence="2" key="1">
    <citation type="submission" date="2015-08" db="EMBL/GenBank/DDBJ databases">
        <authorList>
            <person name="Kim K.M."/>
        </authorList>
    </citation>
    <scope>NUCLEOTIDE SEQUENCE [LARGE SCALE GENOMIC DNA]</scope>
    <source>
        <strain evidence="2">KCTC 23892</strain>
    </source>
</reference>
<evidence type="ECO:0000313" key="1">
    <source>
        <dbReference type="EMBL" id="AOE48929.1"/>
    </source>
</evidence>
<protein>
    <recommendedName>
        <fullName evidence="3">Alpha/beta hydrolase</fullName>
    </recommendedName>
</protein>
<evidence type="ECO:0000313" key="2">
    <source>
        <dbReference type="Proteomes" id="UP000094147"/>
    </source>
</evidence>
<keyword evidence="2" id="KW-1185">Reference proteome</keyword>
<dbReference type="Gene3D" id="3.40.50.1820">
    <property type="entry name" value="alpha/beta hydrolase"/>
    <property type="match status" value="1"/>
</dbReference>
<dbReference type="RefSeq" id="WP_068988542.1">
    <property type="nucleotide sequence ID" value="NZ_CP012418.1"/>
</dbReference>
<name>A0A1B3B811_9GAMM</name>
<organism evidence="1 2">
    <name type="scientific">Kangiella sediminilitoris</name>
    <dbReference type="NCBI Taxonomy" id="1144748"/>
    <lineage>
        <taxon>Bacteria</taxon>
        <taxon>Pseudomonadati</taxon>
        <taxon>Pseudomonadota</taxon>
        <taxon>Gammaproteobacteria</taxon>
        <taxon>Kangiellales</taxon>
        <taxon>Kangiellaceae</taxon>
        <taxon>Kangiella</taxon>
    </lineage>
</organism>
<proteinExistence type="predicted"/>
<dbReference type="SUPFAM" id="SSF53474">
    <property type="entry name" value="alpha/beta-Hydrolases"/>
    <property type="match status" value="1"/>
</dbReference>
<dbReference type="OrthoDB" id="8561148at2"/>